<dbReference type="AlphaFoldDB" id="A0A7W8AI51"/>
<keyword evidence="2" id="KW-1185">Reference proteome</keyword>
<reference evidence="1 2" key="1">
    <citation type="submission" date="2020-08" db="EMBL/GenBank/DDBJ databases">
        <title>Genomic Encyclopedia of Type Strains, Phase IV (KMG-IV): sequencing the most valuable type-strain genomes for metagenomic binning, comparative biology and taxonomic classification.</title>
        <authorList>
            <person name="Goeker M."/>
        </authorList>
    </citation>
    <scope>NUCLEOTIDE SEQUENCE [LARGE SCALE GENOMIC DNA]</scope>
    <source>
        <strain evidence="1 2">DSM 25620</strain>
    </source>
</reference>
<organism evidence="1 2">
    <name type="scientific">Pseudochrobactrum saccharolyticum</name>
    <dbReference type="NCBI Taxonomy" id="354352"/>
    <lineage>
        <taxon>Bacteria</taxon>
        <taxon>Pseudomonadati</taxon>
        <taxon>Pseudomonadota</taxon>
        <taxon>Alphaproteobacteria</taxon>
        <taxon>Hyphomicrobiales</taxon>
        <taxon>Brucellaceae</taxon>
        <taxon>Pseudochrobactrum</taxon>
    </lineage>
</organism>
<proteinExistence type="predicted"/>
<sequence>MFAWLIPENLPIFAPAVPIRNISGYKTRTTISSTMPVSSH</sequence>
<dbReference type="EMBL" id="JACHIL010000002">
    <property type="protein sequence ID" value="MBB5090831.1"/>
    <property type="molecule type" value="Genomic_DNA"/>
</dbReference>
<protein>
    <submittedName>
        <fullName evidence="1">Uncharacterized protein</fullName>
    </submittedName>
</protein>
<accession>A0A7W8AI51</accession>
<gene>
    <name evidence="1" type="ORF">HNQ68_001355</name>
</gene>
<evidence type="ECO:0000313" key="2">
    <source>
        <dbReference type="Proteomes" id="UP000531231"/>
    </source>
</evidence>
<comment type="caution">
    <text evidence="1">The sequence shown here is derived from an EMBL/GenBank/DDBJ whole genome shotgun (WGS) entry which is preliminary data.</text>
</comment>
<evidence type="ECO:0000313" key="1">
    <source>
        <dbReference type="EMBL" id="MBB5090831.1"/>
    </source>
</evidence>
<dbReference type="Proteomes" id="UP000531231">
    <property type="component" value="Unassembled WGS sequence"/>
</dbReference>
<name>A0A7W8AI51_9HYPH</name>